<gene>
    <name evidence="1" type="ORF">Goklo_000082</name>
</gene>
<accession>A0A7J8WCZ5</accession>
<protein>
    <submittedName>
        <fullName evidence="1">Uncharacterized protein</fullName>
    </submittedName>
</protein>
<evidence type="ECO:0000313" key="1">
    <source>
        <dbReference type="EMBL" id="MBA0672927.1"/>
    </source>
</evidence>
<reference evidence="1 2" key="1">
    <citation type="journal article" date="2019" name="Genome Biol. Evol.">
        <title>Insights into the evolution of the New World diploid cottons (Gossypium, subgenus Houzingenia) based on genome sequencing.</title>
        <authorList>
            <person name="Grover C.E."/>
            <person name="Arick M.A. 2nd"/>
            <person name="Thrash A."/>
            <person name="Conover J.L."/>
            <person name="Sanders W.S."/>
            <person name="Peterson D.G."/>
            <person name="Frelichowski J.E."/>
            <person name="Scheffler J.A."/>
            <person name="Scheffler B.E."/>
            <person name="Wendel J.F."/>
        </authorList>
    </citation>
    <scope>NUCLEOTIDE SEQUENCE [LARGE SCALE GENOMIC DNA]</scope>
    <source>
        <strain evidence="1">57</strain>
        <tissue evidence="1">Leaf</tissue>
    </source>
</reference>
<dbReference type="EMBL" id="JABFAB010246160">
    <property type="protein sequence ID" value="MBA0672927.1"/>
    <property type="molecule type" value="Genomic_DNA"/>
</dbReference>
<proteinExistence type="predicted"/>
<dbReference type="OrthoDB" id="1430424at2759"/>
<sequence>MLESKRSGWQFFRIFRKRTSSREPLGCFWMRSCIDVVILIGVMVTERRFERYPMHGTKLAG</sequence>
<dbReference type="Proteomes" id="UP000593573">
    <property type="component" value="Unassembled WGS sequence"/>
</dbReference>
<comment type="caution">
    <text evidence="1">The sequence shown here is derived from an EMBL/GenBank/DDBJ whole genome shotgun (WGS) entry which is preliminary data.</text>
</comment>
<name>A0A7J8WCZ5_9ROSI</name>
<evidence type="ECO:0000313" key="2">
    <source>
        <dbReference type="Proteomes" id="UP000593573"/>
    </source>
</evidence>
<keyword evidence="2" id="KW-1185">Reference proteome</keyword>
<dbReference type="AlphaFoldDB" id="A0A7J8WCZ5"/>
<organism evidence="1 2">
    <name type="scientific">Gossypium klotzschianum</name>
    <dbReference type="NCBI Taxonomy" id="34286"/>
    <lineage>
        <taxon>Eukaryota</taxon>
        <taxon>Viridiplantae</taxon>
        <taxon>Streptophyta</taxon>
        <taxon>Embryophyta</taxon>
        <taxon>Tracheophyta</taxon>
        <taxon>Spermatophyta</taxon>
        <taxon>Magnoliopsida</taxon>
        <taxon>eudicotyledons</taxon>
        <taxon>Gunneridae</taxon>
        <taxon>Pentapetalae</taxon>
        <taxon>rosids</taxon>
        <taxon>malvids</taxon>
        <taxon>Malvales</taxon>
        <taxon>Malvaceae</taxon>
        <taxon>Malvoideae</taxon>
        <taxon>Gossypium</taxon>
    </lineage>
</organism>